<comment type="caution">
    <text evidence="2">The sequence shown here is derived from an EMBL/GenBank/DDBJ whole genome shotgun (WGS) entry which is preliminary data.</text>
</comment>
<evidence type="ECO:0000313" key="3">
    <source>
        <dbReference type="Proteomes" id="UP000596742"/>
    </source>
</evidence>
<evidence type="ECO:0000313" key="2">
    <source>
        <dbReference type="EMBL" id="VDI26676.1"/>
    </source>
</evidence>
<dbReference type="AlphaFoldDB" id="A0A8B6DZ52"/>
<organism evidence="2 3">
    <name type="scientific">Mytilus galloprovincialis</name>
    <name type="common">Mediterranean mussel</name>
    <dbReference type="NCBI Taxonomy" id="29158"/>
    <lineage>
        <taxon>Eukaryota</taxon>
        <taxon>Metazoa</taxon>
        <taxon>Spiralia</taxon>
        <taxon>Lophotrochozoa</taxon>
        <taxon>Mollusca</taxon>
        <taxon>Bivalvia</taxon>
        <taxon>Autobranchia</taxon>
        <taxon>Pteriomorphia</taxon>
        <taxon>Mytilida</taxon>
        <taxon>Mytiloidea</taxon>
        <taxon>Mytilidae</taxon>
        <taxon>Mytilinae</taxon>
        <taxon>Mytilus</taxon>
    </lineage>
</organism>
<evidence type="ECO:0000256" key="1">
    <source>
        <dbReference type="SAM" id="MobiDB-lite"/>
    </source>
</evidence>
<dbReference type="EMBL" id="UYJE01004268">
    <property type="protein sequence ID" value="VDI26676.1"/>
    <property type="molecule type" value="Genomic_DNA"/>
</dbReference>
<sequence length="98" mass="11214">MNRYCRGVYEIMDSIGEADGIVEEEQPEKVQTLTSKTTNINQAHNTEDVHQSLTCANIEINQAEKEHQSKNLKLSSDKEKHHLKEPENYGSTLTFYTC</sequence>
<protein>
    <submittedName>
        <fullName evidence="2">Uncharacterized protein</fullName>
    </submittedName>
</protein>
<gene>
    <name evidence="2" type="ORF">MGAL_10B018772</name>
</gene>
<feature type="region of interest" description="Disordered" evidence="1">
    <location>
        <begin position="64"/>
        <end position="86"/>
    </location>
</feature>
<proteinExistence type="predicted"/>
<reference evidence="2" key="1">
    <citation type="submission" date="2018-11" db="EMBL/GenBank/DDBJ databases">
        <authorList>
            <person name="Alioto T."/>
            <person name="Alioto T."/>
        </authorList>
    </citation>
    <scope>NUCLEOTIDE SEQUENCE</scope>
</reference>
<dbReference type="OrthoDB" id="10681162at2759"/>
<name>A0A8B6DZ52_MYTGA</name>
<keyword evidence="3" id="KW-1185">Reference proteome</keyword>
<dbReference type="Proteomes" id="UP000596742">
    <property type="component" value="Unassembled WGS sequence"/>
</dbReference>
<accession>A0A8B6DZ52</accession>